<dbReference type="Pfam" id="PF00535">
    <property type="entry name" value="Glycos_transf_2"/>
    <property type="match status" value="1"/>
</dbReference>
<dbReference type="EMBL" id="BPMK01000006">
    <property type="protein sequence ID" value="GIZ51614.1"/>
    <property type="molecule type" value="Genomic_DNA"/>
</dbReference>
<evidence type="ECO:0000259" key="1">
    <source>
        <dbReference type="Pfam" id="PF00535"/>
    </source>
</evidence>
<comment type="caution">
    <text evidence="2">The sequence shown here is derived from an EMBL/GenBank/DDBJ whole genome shotgun (WGS) entry which is preliminary data.</text>
</comment>
<dbReference type="CDD" id="cd04186">
    <property type="entry name" value="GT_2_like_c"/>
    <property type="match status" value="1"/>
</dbReference>
<sequence>MADLDIVIVNWNSRHYLRGCLDALQAAHDEDAGLIRSVTVVDNGSSDDSLDGAAHERLPLRILRNRDNLGFAAACNQGARGGNGNFLLFLNPDAAATAAALRLPLDFMARPGNRKVGICGVQLLDDAGHVARSCARFPTPASFAHAALGLDRILPARFPRARMAEWDHGQTRAVDQVIGAYFLIRRPLFERLGGFDERYFVYFEEVDLSYRARRAGYVSVYLAGAPAWHRGGGSSDGIRARRLYYSLRSRLLYAFKHFSAAGAASVVLLTLFVEPASRVGEAFLRRSPRRAAETLKGYAALWAWLPRYLLLGRTR</sequence>
<dbReference type="Proteomes" id="UP000887222">
    <property type="component" value="Unassembled WGS sequence"/>
</dbReference>
<name>A0ABQ4Q393_9BURK</name>
<reference evidence="2 3" key="1">
    <citation type="journal article" date="2022" name="Int. J. Syst. Evol. Microbiol.">
        <title>Noviherbaspirillum aridicola sp. nov., isolated from an arid soil in Pakistan.</title>
        <authorList>
            <person name="Khan I.U."/>
            <person name="Saqib M."/>
            <person name="Amin A."/>
            <person name="Hussain F."/>
            <person name="Li L."/>
            <person name="Liu Y.H."/>
            <person name="Fang B.Z."/>
            <person name="Ahmed I."/>
            <person name="Li W.J."/>
        </authorList>
    </citation>
    <scope>NUCLEOTIDE SEQUENCE [LARGE SCALE GENOMIC DNA]</scope>
    <source>
        <strain evidence="2 3">NCCP-691</strain>
    </source>
</reference>
<dbReference type="RefSeq" id="WP_238482360.1">
    <property type="nucleotide sequence ID" value="NZ_BPMK01000006.1"/>
</dbReference>
<keyword evidence="3" id="KW-1185">Reference proteome</keyword>
<dbReference type="InterPro" id="IPR001173">
    <property type="entry name" value="Glyco_trans_2-like"/>
</dbReference>
<dbReference type="InterPro" id="IPR029044">
    <property type="entry name" value="Nucleotide-diphossugar_trans"/>
</dbReference>
<keyword evidence="2" id="KW-0808">Transferase</keyword>
<dbReference type="Gene3D" id="3.90.550.10">
    <property type="entry name" value="Spore Coat Polysaccharide Biosynthesis Protein SpsA, Chain A"/>
    <property type="match status" value="1"/>
</dbReference>
<evidence type="ECO:0000313" key="2">
    <source>
        <dbReference type="EMBL" id="GIZ51614.1"/>
    </source>
</evidence>
<gene>
    <name evidence="2" type="ORF">NCCP691_16280</name>
</gene>
<dbReference type="SUPFAM" id="SSF53448">
    <property type="entry name" value="Nucleotide-diphospho-sugar transferases"/>
    <property type="match status" value="1"/>
</dbReference>
<dbReference type="PANTHER" id="PTHR43179:SF7">
    <property type="entry name" value="RHAMNOSYLTRANSFERASE WBBL"/>
    <property type="match status" value="1"/>
</dbReference>
<dbReference type="GO" id="GO:0016740">
    <property type="term" value="F:transferase activity"/>
    <property type="evidence" value="ECO:0007669"/>
    <property type="project" value="UniProtKB-KW"/>
</dbReference>
<accession>A0ABQ4Q393</accession>
<dbReference type="PANTHER" id="PTHR43179">
    <property type="entry name" value="RHAMNOSYLTRANSFERASE WBBL"/>
    <property type="match status" value="1"/>
</dbReference>
<proteinExistence type="predicted"/>
<protein>
    <submittedName>
        <fullName evidence="2">Glycosyl transferase</fullName>
    </submittedName>
</protein>
<evidence type="ECO:0000313" key="3">
    <source>
        <dbReference type="Proteomes" id="UP000887222"/>
    </source>
</evidence>
<feature type="domain" description="Glycosyltransferase 2-like" evidence="1">
    <location>
        <begin position="6"/>
        <end position="112"/>
    </location>
</feature>
<organism evidence="2 3">
    <name type="scientific">Noviherbaspirillum aridicola</name>
    <dbReference type="NCBI Taxonomy" id="2849687"/>
    <lineage>
        <taxon>Bacteria</taxon>
        <taxon>Pseudomonadati</taxon>
        <taxon>Pseudomonadota</taxon>
        <taxon>Betaproteobacteria</taxon>
        <taxon>Burkholderiales</taxon>
        <taxon>Oxalobacteraceae</taxon>
        <taxon>Noviherbaspirillum</taxon>
    </lineage>
</organism>